<dbReference type="Gene3D" id="1.10.510.10">
    <property type="entry name" value="Transferase(Phosphotransferase) domain 1"/>
    <property type="match status" value="1"/>
</dbReference>
<evidence type="ECO:0000256" key="6">
    <source>
        <dbReference type="ARBA" id="ARBA00022741"/>
    </source>
</evidence>
<dbReference type="NCBIfam" id="NF045510">
    <property type="entry name" value="4Cys_prefix_kin"/>
    <property type="match status" value="1"/>
</dbReference>
<evidence type="ECO:0000256" key="4">
    <source>
        <dbReference type="ARBA" id="ARBA00022679"/>
    </source>
</evidence>
<evidence type="ECO:0000256" key="13">
    <source>
        <dbReference type="SAM" id="Phobius"/>
    </source>
</evidence>
<dbReference type="CDD" id="cd14014">
    <property type="entry name" value="STKc_PknB_like"/>
    <property type="match status" value="1"/>
</dbReference>
<evidence type="ECO:0000256" key="8">
    <source>
        <dbReference type="ARBA" id="ARBA00022840"/>
    </source>
</evidence>
<evidence type="ECO:0000256" key="7">
    <source>
        <dbReference type="ARBA" id="ARBA00022777"/>
    </source>
</evidence>
<evidence type="ECO:0000256" key="2">
    <source>
        <dbReference type="ARBA" id="ARBA00012513"/>
    </source>
</evidence>
<dbReference type="InterPro" id="IPR008271">
    <property type="entry name" value="Ser/Thr_kinase_AS"/>
</dbReference>
<comment type="catalytic activity">
    <reaction evidence="12">
        <text>L-seryl-[protein] + ATP = O-phospho-L-seryl-[protein] + ADP + H(+)</text>
        <dbReference type="Rhea" id="RHEA:17989"/>
        <dbReference type="Rhea" id="RHEA-COMP:9863"/>
        <dbReference type="Rhea" id="RHEA-COMP:11604"/>
        <dbReference type="ChEBI" id="CHEBI:15378"/>
        <dbReference type="ChEBI" id="CHEBI:29999"/>
        <dbReference type="ChEBI" id="CHEBI:30616"/>
        <dbReference type="ChEBI" id="CHEBI:83421"/>
        <dbReference type="ChEBI" id="CHEBI:456216"/>
        <dbReference type="EC" id="2.7.11.1"/>
    </reaction>
</comment>
<evidence type="ECO:0000256" key="1">
    <source>
        <dbReference type="ARBA" id="ARBA00004141"/>
    </source>
</evidence>
<dbReference type="SUPFAM" id="SSF56112">
    <property type="entry name" value="Protein kinase-like (PK-like)"/>
    <property type="match status" value="1"/>
</dbReference>
<dbReference type="PROSITE" id="PS50011">
    <property type="entry name" value="PROTEIN_KINASE_DOM"/>
    <property type="match status" value="1"/>
</dbReference>
<organism evidence="15 16">
    <name type="scientific">Sphaerospermopsis aphanizomenoides LEGE 00250</name>
    <dbReference type="NCBI Taxonomy" id="2777972"/>
    <lineage>
        <taxon>Bacteria</taxon>
        <taxon>Bacillati</taxon>
        <taxon>Cyanobacteriota</taxon>
        <taxon>Cyanophyceae</taxon>
        <taxon>Nostocales</taxon>
        <taxon>Aphanizomenonaceae</taxon>
        <taxon>Sphaerospermopsis</taxon>
        <taxon>Sphaerospermopsis aphanizomenoides</taxon>
    </lineage>
</organism>
<accession>A0ABR9VC61</accession>
<dbReference type="SMART" id="SM00220">
    <property type="entry name" value="S_TKc"/>
    <property type="match status" value="1"/>
</dbReference>
<feature type="transmembrane region" description="Helical" evidence="13">
    <location>
        <begin position="355"/>
        <end position="380"/>
    </location>
</feature>
<comment type="catalytic activity">
    <reaction evidence="11">
        <text>L-threonyl-[protein] + ATP = O-phospho-L-threonyl-[protein] + ADP + H(+)</text>
        <dbReference type="Rhea" id="RHEA:46608"/>
        <dbReference type="Rhea" id="RHEA-COMP:11060"/>
        <dbReference type="Rhea" id="RHEA-COMP:11605"/>
        <dbReference type="ChEBI" id="CHEBI:15378"/>
        <dbReference type="ChEBI" id="CHEBI:30013"/>
        <dbReference type="ChEBI" id="CHEBI:30616"/>
        <dbReference type="ChEBI" id="CHEBI:61977"/>
        <dbReference type="ChEBI" id="CHEBI:456216"/>
        <dbReference type="EC" id="2.7.11.1"/>
    </reaction>
</comment>
<evidence type="ECO:0000259" key="14">
    <source>
        <dbReference type="PROSITE" id="PS50011"/>
    </source>
</evidence>
<proteinExistence type="predicted"/>
<keyword evidence="10 13" id="KW-0472">Membrane</keyword>
<protein>
    <recommendedName>
        <fullName evidence="2">non-specific serine/threonine protein kinase</fullName>
        <ecNumber evidence="2">2.7.11.1</ecNumber>
    </recommendedName>
</protein>
<comment type="subcellular location">
    <subcellularLocation>
        <location evidence="1">Membrane</location>
        <topology evidence="1">Multi-pass membrane protein</topology>
    </subcellularLocation>
</comment>
<feature type="transmembrane region" description="Helical" evidence="13">
    <location>
        <begin position="447"/>
        <end position="466"/>
    </location>
</feature>
<feature type="transmembrane region" description="Helical" evidence="13">
    <location>
        <begin position="313"/>
        <end position="335"/>
    </location>
</feature>
<reference evidence="15 16" key="1">
    <citation type="submission" date="2020-10" db="EMBL/GenBank/DDBJ databases">
        <authorList>
            <person name="Castelo-Branco R."/>
            <person name="Eusebio N."/>
            <person name="Adriana R."/>
            <person name="Vieira A."/>
            <person name="Brugerolle De Fraissinette N."/>
            <person name="Rezende De Castro R."/>
            <person name="Schneider M.P."/>
            <person name="Vasconcelos V."/>
            <person name="Leao P.N."/>
        </authorList>
    </citation>
    <scope>NUCLEOTIDE SEQUENCE [LARGE SCALE GENOMIC DNA]</scope>
    <source>
        <strain evidence="15 16">LEGE 00250</strain>
    </source>
</reference>
<dbReference type="InterPro" id="IPR000719">
    <property type="entry name" value="Prot_kinase_dom"/>
</dbReference>
<comment type="caution">
    <text evidence="15">The sequence shown here is derived from an EMBL/GenBank/DDBJ whole genome shotgun (WGS) entry which is preliminary data.</text>
</comment>
<keyword evidence="6" id="KW-0547">Nucleotide-binding</keyword>
<feature type="transmembrane region" description="Helical" evidence="13">
    <location>
        <begin position="392"/>
        <end position="409"/>
    </location>
</feature>
<dbReference type="EMBL" id="JADEWB010000033">
    <property type="protein sequence ID" value="MBE9236073.1"/>
    <property type="molecule type" value="Genomic_DNA"/>
</dbReference>
<sequence length="489" mass="55449">MSYCINPSCPKPQNPKQPLFCQACGSELLLEGCYRVIRPLGGGGFGKTYEVEDSGAKKVLKVLFNTVPKAVELFQQEAEVLKRLNHPGIPKVESDGYFIYFPRDAKEPLHCLVMEKIEGMNLEQYMIQRNHQPIGERAAVRWLKQIVEILQQVHQQNYFHRDIKPPNIMLRPNGQLVLIDFGTAREVTQTFMKKVAGQQVTGIISAGYTPSEQVNGKAVPQSDFFALGRTFVYLLTGKSPDNFHEDARNGKLIWRNHAVGISPGVGDLIDYLMSPFPGNRPKDTQEILNCISVIDGSFKSEFHQTSNFKYGSFWLRLLAYCMDILILTITISLWWKIFFNFFPLLPDYTINNVGAFGYSLIFTSLTTIGGVFGELIAMILFLHSFNDPTEPLFAFIIPSFGFIGKWLYFTCFESSHLQATLGKMMLGLKVTNISNMRLKFGQANIRFWSKSISGLILLIGFIMAFFTEKRQGLHDKIARTLVIKKSWLS</sequence>
<feature type="domain" description="Protein kinase" evidence="14">
    <location>
        <begin position="34"/>
        <end position="294"/>
    </location>
</feature>
<name>A0ABR9VC61_9CYAN</name>
<dbReference type="Gene3D" id="3.30.200.20">
    <property type="entry name" value="Phosphorylase Kinase, domain 1"/>
    <property type="match status" value="1"/>
</dbReference>
<keyword evidence="16" id="KW-1185">Reference proteome</keyword>
<keyword evidence="5 13" id="KW-0812">Transmembrane</keyword>
<keyword evidence="9 13" id="KW-1133">Transmembrane helix</keyword>
<keyword evidence="7" id="KW-0418">Kinase</keyword>
<evidence type="ECO:0000256" key="5">
    <source>
        <dbReference type="ARBA" id="ARBA00022692"/>
    </source>
</evidence>
<gene>
    <name evidence="15" type="ORF">IQ227_08520</name>
</gene>
<evidence type="ECO:0000313" key="16">
    <source>
        <dbReference type="Proteomes" id="UP000606776"/>
    </source>
</evidence>
<evidence type="ECO:0000256" key="10">
    <source>
        <dbReference type="ARBA" id="ARBA00023136"/>
    </source>
</evidence>
<keyword evidence="3" id="KW-0723">Serine/threonine-protein kinase</keyword>
<dbReference type="PANTHER" id="PTHR24363:SF0">
    <property type="entry name" value="SERINE_THREONINE KINASE LIKE DOMAIN CONTAINING 1"/>
    <property type="match status" value="1"/>
</dbReference>
<evidence type="ECO:0000256" key="9">
    <source>
        <dbReference type="ARBA" id="ARBA00022989"/>
    </source>
</evidence>
<evidence type="ECO:0000313" key="15">
    <source>
        <dbReference type="EMBL" id="MBE9236073.1"/>
    </source>
</evidence>
<evidence type="ECO:0000256" key="12">
    <source>
        <dbReference type="ARBA" id="ARBA00048679"/>
    </source>
</evidence>
<keyword evidence="8" id="KW-0067">ATP-binding</keyword>
<dbReference type="Proteomes" id="UP000606776">
    <property type="component" value="Unassembled WGS sequence"/>
</dbReference>
<dbReference type="Pfam" id="PF00069">
    <property type="entry name" value="Pkinase"/>
    <property type="match status" value="1"/>
</dbReference>
<dbReference type="EC" id="2.7.11.1" evidence="2"/>
<keyword evidence="4" id="KW-0808">Transferase</keyword>
<evidence type="ECO:0000256" key="11">
    <source>
        <dbReference type="ARBA" id="ARBA00047899"/>
    </source>
</evidence>
<dbReference type="PROSITE" id="PS00108">
    <property type="entry name" value="PROTEIN_KINASE_ST"/>
    <property type="match status" value="1"/>
</dbReference>
<dbReference type="InterPro" id="IPR011009">
    <property type="entry name" value="Kinase-like_dom_sf"/>
</dbReference>
<dbReference type="RefSeq" id="WP_193942468.1">
    <property type="nucleotide sequence ID" value="NZ_JADEWB010000033.1"/>
</dbReference>
<dbReference type="PANTHER" id="PTHR24363">
    <property type="entry name" value="SERINE/THREONINE PROTEIN KINASE"/>
    <property type="match status" value="1"/>
</dbReference>
<dbReference type="InterPro" id="IPR010432">
    <property type="entry name" value="RDD"/>
</dbReference>
<dbReference type="Pfam" id="PF06271">
    <property type="entry name" value="RDD"/>
    <property type="match status" value="1"/>
</dbReference>
<evidence type="ECO:0000256" key="3">
    <source>
        <dbReference type="ARBA" id="ARBA00022527"/>
    </source>
</evidence>